<dbReference type="GO" id="GO:0030313">
    <property type="term" value="C:cell envelope"/>
    <property type="evidence" value="ECO:0007669"/>
    <property type="project" value="UniProtKB-SubCell"/>
</dbReference>
<dbReference type="InterPro" id="IPR013740">
    <property type="entry name" value="Redoxin"/>
</dbReference>
<dbReference type="AlphaFoldDB" id="A0A6I4TX00"/>
<evidence type="ECO:0000256" key="4">
    <source>
        <dbReference type="SAM" id="MobiDB-lite"/>
    </source>
</evidence>
<dbReference type="GO" id="GO:0015036">
    <property type="term" value="F:disulfide oxidoreductase activity"/>
    <property type="evidence" value="ECO:0007669"/>
    <property type="project" value="UniProtKB-ARBA"/>
</dbReference>
<accession>A0A6I4TX00</accession>
<protein>
    <submittedName>
        <fullName evidence="6">Redoxin family protein</fullName>
    </submittedName>
</protein>
<name>A0A6I4TX00_9SPHN</name>
<evidence type="ECO:0000256" key="1">
    <source>
        <dbReference type="ARBA" id="ARBA00004196"/>
    </source>
</evidence>
<dbReference type="Pfam" id="PF08534">
    <property type="entry name" value="Redoxin"/>
    <property type="match status" value="1"/>
</dbReference>
<dbReference type="SUPFAM" id="SSF52833">
    <property type="entry name" value="Thioredoxin-like"/>
    <property type="match status" value="1"/>
</dbReference>
<dbReference type="InterPro" id="IPR017937">
    <property type="entry name" value="Thioredoxin_CS"/>
</dbReference>
<comment type="caution">
    <text evidence="6">The sequence shown here is derived from an EMBL/GenBank/DDBJ whole genome shotgun (WGS) entry which is preliminary data.</text>
</comment>
<dbReference type="PANTHER" id="PTHR42852:SF13">
    <property type="entry name" value="PROTEIN DIPZ"/>
    <property type="match status" value="1"/>
</dbReference>
<evidence type="ECO:0000256" key="2">
    <source>
        <dbReference type="ARBA" id="ARBA00022748"/>
    </source>
</evidence>
<evidence type="ECO:0000313" key="7">
    <source>
        <dbReference type="Proteomes" id="UP000469430"/>
    </source>
</evidence>
<dbReference type="PROSITE" id="PS51352">
    <property type="entry name" value="THIOREDOXIN_2"/>
    <property type="match status" value="1"/>
</dbReference>
<dbReference type="PROSITE" id="PS00194">
    <property type="entry name" value="THIOREDOXIN_1"/>
    <property type="match status" value="1"/>
</dbReference>
<dbReference type="InterPro" id="IPR036249">
    <property type="entry name" value="Thioredoxin-like_sf"/>
</dbReference>
<organism evidence="6 7">
    <name type="scientific">Croceibacterium xixiisoli</name>
    <dbReference type="NCBI Taxonomy" id="1476466"/>
    <lineage>
        <taxon>Bacteria</taxon>
        <taxon>Pseudomonadati</taxon>
        <taxon>Pseudomonadota</taxon>
        <taxon>Alphaproteobacteria</taxon>
        <taxon>Sphingomonadales</taxon>
        <taxon>Erythrobacteraceae</taxon>
        <taxon>Croceibacterium</taxon>
    </lineage>
</organism>
<sequence length="220" mass="23493">MMAEGPSANRPPHIALEATLLFRFSVSLTRFSLPLAVALMVGACDRESTDAAQPGESASAASTDEKAGAISGKIDRSYAGEMMPDAQVTDPAGAKLTLAETRGQPVLMNLWATWCAPCVVEMPILDRIAAENSGRLRVLTISEDMDGQDKVKAFFAEKGLKNLPQWLDPKNDLGFAFGGGAGLPVTVLYDAQGKEVWRVMGAYDWESEEARTLIAEATAA</sequence>
<reference evidence="6 7" key="1">
    <citation type="submission" date="2019-12" db="EMBL/GenBank/DDBJ databases">
        <title>Genomic-based taxomic classification of the family Erythrobacteraceae.</title>
        <authorList>
            <person name="Xu L."/>
        </authorList>
    </citation>
    <scope>NUCLEOTIDE SEQUENCE [LARGE SCALE GENOMIC DNA]</scope>
    <source>
        <strain evidence="6 7">S36</strain>
    </source>
</reference>
<dbReference type="EMBL" id="WTYJ01000002">
    <property type="protein sequence ID" value="MXO99631.1"/>
    <property type="molecule type" value="Genomic_DNA"/>
</dbReference>
<comment type="subcellular location">
    <subcellularLocation>
        <location evidence="1">Cell envelope</location>
    </subcellularLocation>
</comment>
<dbReference type="OrthoDB" id="9799347at2"/>
<keyword evidence="7" id="KW-1185">Reference proteome</keyword>
<feature type="region of interest" description="Disordered" evidence="4">
    <location>
        <begin position="49"/>
        <end position="68"/>
    </location>
</feature>
<dbReference type="Proteomes" id="UP000469430">
    <property type="component" value="Unassembled WGS sequence"/>
</dbReference>
<dbReference type="InterPro" id="IPR013766">
    <property type="entry name" value="Thioredoxin_domain"/>
</dbReference>
<evidence type="ECO:0000259" key="5">
    <source>
        <dbReference type="PROSITE" id="PS51352"/>
    </source>
</evidence>
<evidence type="ECO:0000313" key="6">
    <source>
        <dbReference type="EMBL" id="MXO99631.1"/>
    </source>
</evidence>
<dbReference type="InterPro" id="IPR050553">
    <property type="entry name" value="Thioredoxin_ResA/DsbE_sf"/>
</dbReference>
<dbReference type="CDD" id="cd02966">
    <property type="entry name" value="TlpA_like_family"/>
    <property type="match status" value="1"/>
</dbReference>
<proteinExistence type="predicted"/>
<dbReference type="Gene3D" id="3.40.30.10">
    <property type="entry name" value="Glutaredoxin"/>
    <property type="match status" value="1"/>
</dbReference>
<feature type="domain" description="Thioredoxin" evidence="5">
    <location>
        <begin position="77"/>
        <end position="219"/>
    </location>
</feature>
<keyword evidence="2" id="KW-0201">Cytochrome c-type biogenesis</keyword>
<keyword evidence="3" id="KW-0676">Redox-active center</keyword>
<evidence type="ECO:0000256" key="3">
    <source>
        <dbReference type="ARBA" id="ARBA00023284"/>
    </source>
</evidence>
<dbReference type="GO" id="GO:0017004">
    <property type="term" value="P:cytochrome complex assembly"/>
    <property type="evidence" value="ECO:0007669"/>
    <property type="project" value="UniProtKB-KW"/>
</dbReference>
<dbReference type="PANTHER" id="PTHR42852">
    <property type="entry name" value="THIOL:DISULFIDE INTERCHANGE PROTEIN DSBE"/>
    <property type="match status" value="1"/>
</dbReference>
<gene>
    <name evidence="6" type="ORF">GRI97_11590</name>
</gene>